<proteinExistence type="predicted"/>
<dbReference type="HOGENOM" id="CLU_3268219_0_0_9"/>
<dbReference type="GeneID" id="94018002"/>
<protein>
    <submittedName>
        <fullName evidence="1">Uncharacterized protein</fullName>
    </submittedName>
</protein>
<dbReference type="EMBL" id="ABIK02000002">
    <property type="protein sequence ID" value="EDS76080.1"/>
    <property type="molecule type" value="Genomic_DNA"/>
</dbReference>
<dbReference type="RefSeq" id="WP_004608909.1">
    <property type="nucleotide sequence ID" value="NZ_CAXSSC010000001.1"/>
</dbReference>
<accession>B1BYM1</accession>
<reference evidence="1" key="1">
    <citation type="submission" date="2008-02" db="EMBL/GenBank/DDBJ databases">
        <authorList>
            <person name="Fulton L."/>
            <person name="Clifton S."/>
            <person name="Fulton B."/>
            <person name="Xu J."/>
            <person name="Minx P."/>
            <person name="Pepin K.H."/>
            <person name="Johnson M."/>
            <person name="Thiruvilangam P."/>
            <person name="Bhonagiri V."/>
            <person name="Nash W.E."/>
            <person name="Mardis E.R."/>
            <person name="Wilson R.K."/>
        </authorList>
    </citation>
    <scope>NUCLEOTIDE SEQUENCE [LARGE SCALE GENOMIC DNA]</scope>
    <source>
        <strain evidence="1">DSM 1552</strain>
    </source>
</reference>
<sequence length="41" mass="5055">MFERENSSYHLTIMELKDYIDNSLWSDFHLHITDIYHLNVI</sequence>
<organism evidence="1 2">
    <name type="scientific">Thomasclavelia spiroformis DSM 1552</name>
    <dbReference type="NCBI Taxonomy" id="428126"/>
    <lineage>
        <taxon>Bacteria</taxon>
        <taxon>Bacillati</taxon>
        <taxon>Bacillota</taxon>
        <taxon>Erysipelotrichia</taxon>
        <taxon>Erysipelotrichales</taxon>
        <taxon>Coprobacillaceae</taxon>
        <taxon>Thomasclavelia</taxon>
    </lineage>
</organism>
<reference evidence="1" key="2">
    <citation type="submission" date="2014-06" db="EMBL/GenBank/DDBJ databases">
        <title>Draft genome sequence of Clostridium spiroforme (DSM 1552).</title>
        <authorList>
            <person name="Sudarsanam P."/>
            <person name="Ley R."/>
            <person name="Guruge J."/>
            <person name="Turnbaugh P.J."/>
            <person name="Mahowald M."/>
            <person name="Liep D."/>
            <person name="Gordon J."/>
        </authorList>
    </citation>
    <scope>NUCLEOTIDE SEQUENCE</scope>
    <source>
        <strain evidence="1">DSM 1552</strain>
    </source>
</reference>
<dbReference type="AlphaFoldDB" id="B1BYM1"/>
<comment type="caution">
    <text evidence="1">The sequence shown here is derived from an EMBL/GenBank/DDBJ whole genome shotgun (WGS) entry which is preliminary data.</text>
</comment>
<dbReference type="Proteomes" id="UP000004910">
    <property type="component" value="Unassembled WGS sequence"/>
</dbReference>
<name>B1BYM1_9FIRM</name>
<evidence type="ECO:0000313" key="2">
    <source>
        <dbReference type="Proteomes" id="UP000004910"/>
    </source>
</evidence>
<evidence type="ECO:0000313" key="1">
    <source>
        <dbReference type="EMBL" id="EDS76080.1"/>
    </source>
</evidence>
<dbReference type="STRING" id="428126.CLOSPI_00045"/>
<keyword evidence="2" id="KW-1185">Reference proteome</keyword>
<gene>
    <name evidence="1" type="ORF">CLOSPI_00045</name>
</gene>